<organism evidence="1">
    <name type="scientific">Staphylococcus phage HS06</name>
    <dbReference type="NCBI Taxonomy" id="3056400"/>
    <lineage>
        <taxon>Viruses</taxon>
    </lineage>
</organism>
<proteinExistence type="predicted"/>
<name>A0AA49X4S3_9VIRU</name>
<evidence type="ECO:0000313" key="1">
    <source>
        <dbReference type="EMBL" id="WLJ25681.1"/>
    </source>
</evidence>
<sequence>MQESQKRLNKILEAINGMPKYEWDRIAQEVNRAYSHKTVKVELDSHSCEVIKKLLS</sequence>
<protein>
    <submittedName>
        <fullName evidence="1">Uncharacterized protein</fullName>
    </submittedName>
</protein>
<dbReference type="EMBL" id="OQ890314">
    <property type="protein sequence ID" value="WLJ25681.1"/>
    <property type="molecule type" value="Genomic_DNA"/>
</dbReference>
<accession>A0AA49X4S3</accession>
<reference evidence="1" key="1">
    <citation type="submission" date="2023-04" db="EMBL/GenBank/DDBJ databases">
        <title>The human skin virome in hidradenitis suppurativa patients.</title>
        <authorList>
            <person name="Jansen D."/>
        </authorList>
    </citation>
    <scope>NUCLEOTIDE SEQUENCE</scope>
    <source>
        <strain evidence="1">VC3_JansenPhageC</strain>
    </source>
</reference>